<proteinExistence type="predicted"/>
<dbReference type="PANTHER" id="PTHR21180">
    <property type="entry name" value="ENDONUCLEASE/EXONUCLEASE/PHOSPHATASE FAMILY DOMAIN-CONTAINING PROTEIN 1"/>
    <property type="match status" value="1"/>
</dbReference>
<dbReference type="AlphaFoldDB" id="A0A917TYL4"/>
<dbReference type="Gene3D" id="1.10.150.320">
    <property type="entry name" value="Photosystem II 12 kDa extrinsic protein"/>
    <property type="match status" value="1"/>
</dbReference>
<feature type="transmembrane region" description="Helical" evidence="2">
    <location>
        <begin position="39"/>
        <end position="58"/>
    </location>
</feature>
<evidence type="ECO:0000313" key="3">
    <source>
        <dbReference type="EMBL" id="GGM44245.1"/>
    </source>
</evidence>
<evidence type="ECO:0000256" key="2">
    <source>
        <dbReference type="SAM" id="Phobius"/>
    </source>
</evidence>
<keyword evidence="2" id="KW-1133">Transmembrane helix</keyword>
<dbReference type="Pfam" id="PF12836">
    <property type="entry name" value="HHH_3"/>
    <property type="match status" value="1"/>
</dbReference>
<dbReference type="InterPro" id="IPR051675">
    <property type="entry name" value="Endo/Exo/Phosphatase_dom_1"/>
</dbReference>
<dbReference type="PROSITE" id="PS51257">
    <property type="entry name" value="PROKAR_LIPOPROTEIN"/>
    <property type="match status" value="1"/>
</dbReference>
<dbReference type="EMBL" id="BMPI01000026">
    <property type="protein sequence ID" value="GGM44245.1"/>
    <property type="molecule type" value="Genomic_DNA"/>
</dbReference>
<protein>
    <recommendedName>
        <fullName evidence="5">Helix-hairpin-helix motif-containing protein</fullName>
    </recommendedName>
</protein>
<feature type="region of interest" description="Disordered" evidence="1">
    <location>
        <begin position="149"/>
        <end position="171"/>
    </location>
</feature>
<reference evidence="3" key="1">
    <citation type="journal article" date="2014" name="Int. J. Syst. Evol. Microbiol.">
        <title>Complete genome sequence of Corynebacterium casei LMG S-19264T (=DSM 44701T), isolated from a smear-ripened cheese.</title>
        <authorList>
            <consortium name="US DOE Joint Genome Institute (JGI-PGF)"/>
            <person name="Walter F."/>
            <person name="Albersmeier A."/>
            <person name="Kalinowski J."/>
            <person name="Ruckert C."/>
        </authorList>
    </citation>
    <scope>NUCLEOTIDE SEQUENCE</scope>
    <source>
        <strain evidence="3">JCM 19831</strain>
    </source>
</reference>
<comment type="caution">
    <text evidence="3">The sequence shown here is derived from an EMBL/GenBank/DDBJ whole genome shotgun (WGS) entry which is preliminary data.</text>
</comment>
<sequence length="262" mass="26695">MSFGRKLLYSLWVLGSVLGLGCLSGLGLLMIGLRARRPAWWGSGLGYLLATWTAFILFERTPREAAASGNLALLFFALWLASVVHSLVVNPGWLRWVAARQPARPLAPPPVFAPPPPAGLGFGAAPSAPGPAYGSAPYAPGPAYGSAPSAPGPAYGAAPSSPGPGFGAAPSSAAPASSAAPVFGPVDLNAASAAQLAGFGEFDLARAEQIVAERTARGGFSSVEEFAIVAQLAPHQLARLRPQVRCGPRPAAPPAGGRLLDF</sequence>
<dbReference type="SUPFAM" id="SSF47781">
    <property type="entry name" value="RuvA domain 2-like"/>
    <property type="match status" value="1"/>
</dbReference>
<gene>
    <name evidence="3" type="ORF">GCM10007977_052280</name>
</gene>
<name>A0A917TYL4_9ACTN</name>
<accession>A0A917TYL4</accession>
<reference evidence="3" key="2">
    <citation type="submission" date="2020-09" db="EMBL/GenBank/DDBJ databases">
        <authorList>
            <person name="Sun Q."/>
            <person name="Ohkuma M."/>
        </authorList>
    </citation>
    <scope>NUCLEOTIDE SEQUENCE</scope>
    <source>
        <strain evidence="3">JCM 19831</strain>
    </source>
</reference>
<dbReference type="PANTHER" id="PTHR21180:SF32">
    <property type="entry name" value="ENDONUCLEASE_EXONUCLEASE_PHOSPHATASE FAMILY DOMAIN-CONTAINING PROTEIN 1"/>
    <property type="match status" value="1"/>
</dbReference>
<dbReference type="GO" id="GO:0015627">
    <property type="term" value="C:type II protein secretion system complex"/>
    <property type="evidence" value="ECO:0007669"/>
    <property type="project" value="TreeGrafter"/>
</dbReference>
<evidence type="ECO:0008006" key="5">
    <source>
        <dbReference type="Google" id="ProtNLM"/>
    </source>
</evidence>
<feature type="compositionally biased region" description="Low complexity" evidence="1">
    <location>
        <begin position="149"/>
        <end position="160"/>
    </location>
</feature>
<keyword evidence="2" id="KW-0472">Membrane</keyword>
<keyword evidence="2" id="KW-0812">Transmembrane</keyword>
<feature type="transmembrane region" description="Helical" evidence="2">
    <location>
        <begin position="7"/>
        <end position="33"/>
    </location>
</feature>
<dbReference type="InterPro" id="IPR010994">
    <property type="entry name" value="RuvA_2-like"/>
</dbReference>
<organism evidence="3 4">
    <name type="scientific">Dactylosporangium sucinum</name>
    <dbReference type="NCBI Taxonomy" id="1424081"/>
    <lineage>
        <taxon>Bacteria</taxon>
        <taxon>Bacillati</taxon>
        <taxon>Actinomycetota</taxon>
        <taxon>Actinomycetes</taxon>
        <taxon>Micromonosporales</taxon>
        <taxon>Micromonosporaceae</taxon>
        <taxon>Dactylosporangium</taxon>
    </lineage>
</organism>
<keyword evidence="4" id="KW-1185">Reference proteome</keyword>
<dbReference type="RefSeq" id="WP_190252566.1">
    <property type="nucleotide sequence ID" value="NZ_BMPI01000026.1"/>
</dbReference>
<evidence type="ECO:0000256" key="1">
    <source>
        <dbReference type="SAM" id="MobiDB-lite"/>
    </source>
</evidence>
<feature type="transmembrane region" description="Helical" evidence="2">
    <location>
        <begin position="70"/>
        <end position="94"/>
    </location>
</feature>
<evidence type="ECO:0000313" key="4">
    <source>
        <dbReference type="Proteomes" id="UP000642070"/>
    </source>
</evidence>
<dbReference type="GO" id="GO:0015628">
    <property type="term" value="P:protein secretion by the type II secretion system"/>
    <property type="evidence" value="ECO:0007669"/>
    <property type="project" value="TreeGrafter"/>
</dbReference>
<dbReference type="Proteomes" id="UP000642070">
    <property type="component" value="Unassembled WGS sequence"/>
</dbReference>